<evidence type="ECO:0000256" key="2">
    <source>
        <dbReference type="ARBA" id="ARBA00022475"/>
    </source>
</evidence>
<feature type="transmembrane region" description="Helical" evidence="11">
    <location>
        <begin position="56"/>
        <end position="76"/>
    </location>
</feature>
<dbReference type="InterPro" id="IPR017452">
    <property type="entry name" value="GPCR_Rhodpsn_7TM"/>
</dbReference>
<keyword evidence="6 10" id="KW-0297">G-protein coupled receptor</keyword>
<dbReference type="PROSITE" id="PS50262">
    <property type="entry name" value="G_PROTEIN_RECEP_F1_2"/>
    <property type="match status" value="1"/>
</dbReference>
<dbReference type="InParanoid" id="A0A6P7WKJ7"/>
<proteinExistence type="inferred from homology"/>
<feature type="transmembrane region" description="Helical" evidence="11">
    <location>
        <begin position="96"/>
        <end position="118"/>
    </location>
</feature>
<dbReference type="PRINTS" id="PR00245">
    <property type="entry name" value="OLFACTORYR"/>
</dbReference>
<feature type="transmembrane region" description="Helical" evidence="11">
    <location>
        <begin position="235"/>
        <end position="253"/>
    </location>
</feature>
<dbReference type="GO" id="GO:0004984">
    <property type="term" value="F:olfactory receptor activity"/>
    <property type="evidence" value="ECO:0007669"/>
    <property type="project" value="InterPro"/>
</dbReference>
<dbReference type="InterPro" id="IPR050516">
    <property type="entry name" value="Olfactory_GPCR"/>
</dbReference>
<evidence type="ECO:0000256" key="6">
    <source>
        <dbReference type="ARBA" id="ARBA00023040"/>
    </source>
</evidence>
<reference evidence="14" key="1">
    <citation type="submission" date="2025-08" db="UniProtKB">
        <authorList>
            <consortium name="RefSeq"/>
        </authorList>
    </citation>
    <scope>IDENTIFICATION</scope>
</reference>
<dbReference type="OrthoDB" id="9975554at2759"/>
<dbReference type="PROSITE" id="PS00237">
    <property type="entry name" value="G_PROTEIN_RECEP_F1_1"/>
    <property type="match status" value="1"/>
</dbReference>
<keyword evidence="3 10" id="KW-0812">Transmembrane</keyword>
<dbReference type="Proteomes" id="UP000515156">
    <property type="component" value="Chromosome 14"/>
</dbReference>
<feature type="domain" description="G-protein coupled receptors family 1 profile" evidence="12">
    <location>
        <begin position="39"/>
        <end position="288"/>
    </location>
</feature>
<evidence type="ECO:0000313" key="14">
    <source>
        <dbReference type="RefSeq" id="XP_030043862.1"/>
    </source>
</evidence>
<dbReference type="Pfam" id="PF13853">
    <property type="entry name" value="7tm_4"/>
    <property type="match status" value="1"/>
</dbReference>
<dbReference type="RefSeq" id="XP_030043862.1">
    <property type="nucleotide sequence ID" value="XM_030188002.1"/>
</dbReference>
<evidence type="ECO:0000256" key="1">
    <source>
        <dbReference type="ARBA" id="ARBA00004651"/>
    </source>
</evidence>
<protein>
    <recommendedName>
        <fullName evidence="11">Olfactory receptor</fullName>
    </recommendedName>
</protein>
<evidence type="ECO:0000259" key="12">
    <source>
        <dbReference type="PROSITE" id="PS50262"/>
    </source>
</evidence>
<name>A0A6P7WKJ7_9AMPH</name>
<dbReference type="Gene3D" id="1.20.1070.10">
    <property type="entry name" value="Rhodopsin 7-helix transmembrane proteins"/>
    <property type="match status" value="1"/>
</dbReference>
<dbReference type="GO" id="GO:0004930">
    <property type="term" value="F:G protein-coupled receptor activity"/>
    <property type="evidence" value="ECO:0007669"/>
    <property type="project" value="UniProtKB-KW"/>
</dbReference>
<dbReference type="CDD" id="cd13954">
    <property type="entry name" value="7tmA_OR"/>
    <property type="match status" value="1"/>
</dbReference>
<feature type="transmembrane region" description="Helical" evidence="11">
    <location>
        <begin position="273"/>
        <end position="290"/>
    </location>
</feature>
<evidence type="ECO:0000256" key="5">
    <source>
        <dbReference type="ARBA" id="ARBA00022989"/>
    </source>
</evidence>
<feature type="transmembrane region" description="Helical" evidence="11">
    <location>
        <begin position="192"/>
        <end position="223"/>
    </location>
</feature>
<evidence type="ECO:0000256" key="4">
    <source>
        <dbReference type="ARBA" id="ARBA00022725"/>
    </source>
</evidence>
<evidence type="ECO:0000256" key="10">
    <source>
        <dbReference type="RuleBase" id="RU000688"/>
    </source>
</evidence>
<comment type="similarity">
    <text evidence="10">Belongs to the G-protein coupled receptor 1 family.</text>
</comment>
<evidence type="ECO:0000256" key="9">
    <source>
        <dbReference type="ARBA" id="ARBA00023224"/>
    </source>
</evidence>
<dbReference type="PANTHER" id="PTHR26452">
    <property type="entry name" value="OLFACTORY RECEPTOR"/>
    <property type="match status" value="1"/>
</dbReference>
<gene>
    <name evidence="14" type="primary">LOC115458149</name>
</gene>
<keyword evidence="2 11" id="KW-1003">Cell membrane</keyword>
<dbReference type="KEGG" id="muo:115458149"/>
<dbReference type="GO" id="GO:0005886">
    <property type="term" value="C:plasma membrane"/>
    <property type="evidence" value="ECO:0007669"/>
    <property type="project" value="UniProtKB-SubCell"/>
</dbReference>
<dbReference type="SUPFAM" id="SSF81321">
    <property type="entry name" value="Family A G protein-coupled receptor-like"/>
    <property type="match status" value="1"/>
</dbReference>
<dbReference type="GeneID" id="115458149"/>
<evidence type="ECO:0000256" key="3">
    <source>
        <dbReference type="ARBA" id="ARBA00022692"/>
    </source>
</evidence>
<keyword evidence="8 10" id="KW-0675">Receptor</keyword>
<keyword evidence="9 10" id="KW-0807">Transducer</keyword>
<comment type="subcellular location">
    <subcellularLocation>
        <location evidence="1 11">Cell membrane</location>
        <topology evidence="1 11">Multi-pass membrane protein</topology>
    </subcellularLocation>
</comment>
<dbReference type="AlphaFoldDB" id="A0A6P7WKJ7"/>
<sequence length="333" mass="37469">MGNHSTLTEFVILGFSEFPKLQLPLFSLFSLLYLMAVLGNLLVLCIVCVDRHLHNPMYFFLANLSVLDISALTVTVPKLLEILLTKSNTISFNECILQMHCFFTCVELEYLLLTAMAYDRYVAICNPLHYPIIMNKRVCALLAAVTWITGLLAPLPHTIAASHFSFCNSNIIDHFFCELTALQKLSCTDTSVILIITFAEGAFASVTPCLLTLTSYVFIISTILKIRSREGKSKAFSTCSSHFTVIILLYGSMLGMYMQPQSGDSLKSNKLPTTMYIFILPLLNPLIYSLRSKELNVALRKAISRTSKVFSSKDFLNLTQIRLWLISRLCIRI</sequence>
<keyword evidence="13" id="KW-1185">Reference proteome</keyword>
<evidence type="ECO:0000313" key="13">
    <source>
        <dbReference type="Proteomes" id="UP000515156"/>
    </source>
</evidence>
<keyword evidence="7 11" id="KW-0472">Membrane</keyword>
<accession>A0A6P7WKJ7</accession>
<feature type="transmembrane region" description="Helical" evidence="11">
    <location>
        <begin position="138"/>
        <end position="155"/>
    </location>
</feature>
<dbReference type="InterPro" id="IPR000725">
    <property type="entry name" value="Olfact_rcpt"/>
</dbReference>
<feature type="transmembrane region" description="Helical" evidence="11">
    <location>
        <begin position="25"/>
        <end position="49"/>
    </location>
</feature>
<keyword evidence="11" id="KW-0716">Sensory transduction</keyword>
<evidence type="ECO:0000256" key="8">
    <source>
        <dbReference type="ARBA" id="ARBA00023170"/>
    </source>
</evidence>
<dbReference type="InterPro" id="IPR000276">
    <property type="entry name" value="GPCR_Rhodpsn"/>
</dbReference>
<keyword evidence="4 11" id="KW-0552">Olfaction</keyword>
<dbReference type="PRINTS" id="PR00237">
    <property type="entry name" value="GPCRRHODOPSN"/>
</dbReference>
<dbReference type="FunFam" id="1.20.1070.10:FF:000015">
    <property type="entry name" value="Olfactory receptor"/>
    <property type="match status" value="1"/>
</dbReference>
<keyword evidence="5 11" id="KW-1133">Transmembrane helix</keyword>
<evidence type="ECO:0000256" key="11">
    <source>
        <dbReference type="RuleBase" id="RU363047"/>
    </source>
</evidence>
<evidence type="ECO:0000256" key="7">
    <source>
        <dbReference type="ARBA" id="ARBA00023136"/>
    </source>
</evidence>
<organism evidence="13 14">
    <name type="scientific">Microcaecilia unicolor</name>
    <dbReference type="NCBI Taxonomy" id="1415580"/>
    <lineage>
        <taxon>Eukaryota</taxon>
        <taxon>Metazoa</taxon>
        <taxon>Chordata</taxon>
        <taxon>Craniata</taxon>
        <taxon>Vertebrata</taxon>
        <taxon>Euteleostomi</taxon>
        <taxon>Amphibia</taxon>
        <taxon>Gymnophiona</taxon>
        <taxon>Siphonopidae</taxon>
        <taxon>Microcaecilia</taxon>
    </lineage>
</organism>